<dbReference type="EMBL" id="BMHB01000002">
    <property type="protein sequence ID" value="GGI16315.1"/>
    <property type="molecule type" value="Genomic_DNA"/>
</dbReference>
<dbReference type="Gene3D" id="3.30.530.20">
    <property type="match status" value="1"/>
</dbReference>
<dbReference type="SUPFAM" id="SSF55961">
    <property type="entry name" value="Bet v1-like"/>
    <property type="match status" value="1"/>
</dbReference>
<dbReference type="RefSeq" id="WP_088000915.1">
    <property type="nucleotide sequence ID" value="NZ_BMHB01000002.1"/>
</dbReference>
<reference evidence="4" key="1">
    <citation type="journal article" date="2019" name="Int. J. Syst. Evol. Microbiol.">
        <title>The Global Catalogue of Microorganisms (GCM) 10K type strain sequencing project: providing services to taxonomists for standard genome sequencing and annotation.</title>
        <authorList>
            <consortium name="The Broad Institute Genomics Platform"/>
            <consortium name="The Broad Institute Genome Sequencing Center for Infectious Disease"/>
            <person name="Wu L."/>
            <person name="Ma J."/>
        </authorList>
    </citation>
    <scope>NUCLEOTIDE SEQUENCE [LARGE SCALE GENOMIC DNA]</scope>
    <source>
        <strain evidence="4">CGMCC 1.14993</strain>
    </source>
</reference>
<sequence>MEIVSYPNLSNRPYSLQVEREMEVSIDVLYHAWTEGFGIWFAAPDSVIMEAKVNSVFFFETEFNEMRHPHYGRFLKLEKNRQVEITWITAGTKAETVVTVEFVSKDNGVLIKLTHAGFTDELSRDQHEEAWPYVLEQLDKRMKETIK</sequence>
<evidence type="ECO:0000313" key="3">
    <source>
        <dbReference type="EMBL" id="GGI16315.1"/>
    </source>
</evidence>
<evidence type="ECO:0000256" key="1">
    <source>
        <dbReference type="ARBA" id="ARBA00006817"/>
    </source>
</evidence>
<accession>A0A8J3AM33</accession>
<dbReference type="OrthoDB" id="9803476at2"/>
<name>A0A8J3AM33_9BACI</name>
<dbReference type="InterPro" id="IPR023393">
    <property type="entry name" value="START-like_dom_sf"/>
</dbReference>
<keyword evidence="4" id="KW-1185">Reference proteome</keyword>
<evidence type="ECO:0000313" key="4">
    <source>
        <dbReference type="Proteomes" id="UP000626244"/>
    </source>
</evidence>
<comment type="similarity">
    <text evidence="1">Belongs to the AHA1 family.</text>
</comment>
<protein>
    <recommendedName>
        <fullName evidence="2">Activator of Hsp90 ATPase homologue 1/2-like C-terminal domain-containing protein</fullName>
    </recommendedName>
</protein>
<gene>
    <name evidence="3" type="ORF">GCM10007380_32350</name>
</gene>
<proteinExistence type="inferred from homology"/>
<dbReference type="InterPro" id="IPR013538">
    <property type="entry name" value="ASHA1/2-like_C"/>
</dbReference>
<feature type="domain" description="Activator of Hsp90 ATPase homologue 1/2-like C-terminal" evidence="2">
    <location>
        <begin position="24"/>
        <end position="142"/>
    </location>
</feature>
<organism evidence="3 4">
    <name type="scientific">Gottfriedia solisilvae</name>
    <dbReference type="NCBI Taxonomy" id="1516104"/>
    <lineage>
        <taxon>Bacteria</taxon>
        <taxon>Bacillati</taxon>
        <taxon>Bacillota</taxon>
        <taxon>Bacilli</taxon>
        <taxon>Bacillales</taxon>
        <taxon>Bacillaceae</taxon>
        <taxon>Gottfriedia</taxon>
    </lineage>
</organism>
<dbReference type="AlphaFoldDB" id="A0A8J3AM33"/>
<dbReference type="Pfam" id="PF08327">
    <property type="entry name" value="AHSA1"/>
    <property type="match status" value="1"/>
</dbReference>
<dbReference type="Proteomes" id="UP000626244">
    <property type="component" value="Unassembled WGS sequence"/>
</dbReference>
<dbReference type="CDD" id="cd07814">
    <property type="entry name" value="SRPBCC_CalC_Aha1-like"/>
    <property type="match status" value="1"/>
</dbReference>
<comment type="caution">
    <text evidence="3">The sequence shown here is derived from an EMBL/GenBank/DDBJ whole genome shotgun (WGS) entry which is preliminary data.</text>
</comment>
<evidence type="ECO:0000259" key="2">
    <source>
        <dbReference type="Pfam" id="PF08327"/>
    </source>
</evidence>